<evidence type="ECO:0000259" key="6">
    <source>
        <dbReference type="PROSITE" id="PS51387"/>
    </source>
</evidence>
<evidence type="ECO:0000256" key="4">
    <source>
        <dbReference type="ARBA" id="ARBA00022827"/>
    </source>
</evidence>
<dbReference type="InterPro" id="IPR036318">
    <property type="entry name" value="FAD-bd_PCMH-like_sf"/>
</dbReference>
<dbReference type="InterPro" id="IPR016169">
    <property type="entry name" value="FAD-bd_PCMH_sub2"/>
</dbReference>
<gene>
    <name evidence="7" type="ORF">HNR09_000123</name>
</gene>
<keyword evidence="5" id="KW-0560">Oxidoreductase</keyword>
<dbReference type="InterPro" id="IPR016164">
    <property type="entry name" value="FAD-linked_Oxase-like_C"/>
</dbReference>
<dbReference type="InterPro" id="IPR016166">
    <property type="entry name" value="FAD-bd_PCMH"/>
</dbReference>
<dbReference type="PANTHER" id="PTHR42973:SF39">
    <property type="entry name" value="FAD-BINDING PCMH-TYPE DOMAIN-CONTAINING PROTEIN"/>
    <property type="match status" value="1"/>
</dbReference>
<keyword evidence="8" id="KW-1185">Reference proteome</keyword>
<evidence type="ECO:0000256" key="2">
    <source>
        <dbReference type="ARBA" id="ARBA00005466"/>
    </source>
</evidence>
<dbReference type="SUPFAM" id="SSF55103">
    <property type="entry name" value="FAD-linked oxidases, C-terminal domain"/>
    <property type="match status" value="1"/>
</dbReference>
<keyword evidence="4" id="KW-0274">FAD</keyword>
<evidence type="ECO:0000256" key="1">
    <source>
        <dbReference type="ARBA" id="ARBA00001974"/>
    </source>
</evidence>
<feature type="domain" description="FAD-binding PCMH-type" evidence="6">
    <location>
        <begin position="41"/>
        <end position="211"/>
    </location>
</feature>
<sequence>MTIHSFVRDVEHLAASCRGVVRLPTDGTEYLEACSGWNVAWTQRPAVLVGATSEGDVVHAVRYAADHDLTVAVQNTGHSVTVPADERTLLIVTGGLDQVSVDPQTQTATVGGGTTWNPVLADAQRQGLAPLLGSAPHVGTVGYSLGGGFGWLARKHGLAVDAVRSMRVVLADGRIVTTSPAEEPELFWAMCGTAGSGLGVVVEMTTALVPVEEVYAGNLFYPLDAAGEVFDRYLDWSGQAPAELTSAFNITAFPALDIVPPPLQGQTFVIVRGCWAGAPGSDADAGPRQLDTWRAWKPPLMDTWTSIPFARAAEISMDPVDPLPAASSGRWLSRLDRIVLDAMVEAVCGGEGPSPILFAEARHAGGAIRRDNPEVSFGARDGDRMLELVGLITDPVADTDLEHRIATIWRRLKELLAPLPGYLNFVEGHERVQASRHAFDADTLDRLRAAKRRFDPHDLFRHGIPLAGPG</sequence>
<accession>A0A7Z0GIN4</accession>
<dbReference type="InterPro" id="IPR050416">
    <property type="entry name" value="FAD-linked_Oxidoreductase"/>
</dbReference>
<evidence type="ECO:0000313" key="8">
    <source>
        <dbReference type="Proteomes" id="UP000535437"/>
    </source>
</evidence>
<dbReference type="InterPro" id="IPR016167">
    <property type="entry name" value="FAD-bd_PCMH_sub1"/>
</dbReference>
<comment type="caution">
    <text evidence="7">The sequence shown here is derived from an EMBL/GenBank/DDBJ whole genome shotgun (WGS) entry which is preliminary data.</text>
</comment>
<organism evidence="7 8">
    <name type="scientific">Nesterenkonia xinjiangensis</name>
    <dbReference type="NCBI Taxonomy" id="225327"/>
    <lineage>
        <taxon>Bacteria</taxon>
        <taxon>Bacillati</taxon>
        <taxon>Actinomycetota</taxon>
        <taxon>Actinomycetes</taxon>
        <taxon>Micrococcales</taxon>
        <taxon>Micrococcaceae</taxon>
        <taxon>Nesterenkonia</taxon>
    </lineage>
</organism>
<dbReference type="RefSeq" id="WP_179540290.1">
    <property type="nucleotide sequence ID" value="NZ_BAAALL010000008.1"/>
</dbReference>
<dbReference type="InterPro" id="IPR006094">
    <property type="entry name" value="Oxid_FAD_bind_N"/>
</dbReference>
<evidence type="ECO:0000256" key="5">
    <source>
        <dbReference type="ARBA" id="ARBA00023002"/>
    </source>
</evidence>
<dbReference type="SUPFAM" id="SSF56176">
    <property type="entry name" value="FAD-binding/transporter-associated domain-like"/>
    <property type="match status" value="1"/>
</dbReference>
<dbReference type="EMBL" id="JACCFY010000001">
    <property type="protein sequence ID" value="NYJ76712.1"/>
    <property type="molecule type" value="Genomic_DNA"/>
</dbReference>
<comment type="similarity">
    <text evidence="2">Belongs to the oxygen-dependent FAD-linked oxidoreductase family.</text>
</comment>
<reference evidence="7 8" key="1">
    <citation type="submission" date="2020-07" db="EMBL/GenBank/DDBJ databases">
        <title>Sequencing the genomes of 1000 actinobacteria strains.</title>
        <authorList>
            <person name="Klenk H.-P."/>
        </authorList>
    </citation>
    <scope>NUCLEOTIDE SEQUENCE [LARGE SCALE GENOMIC DNA]</scope>
    <source>
        <strain evidence="7 8">DSM 15475</strain>
    </source>
</reference>
<dbReference type="AlphaFoldDB" id="A0A7Z0GIN4"/>
<dbReference type="Gene3D" id="3.40.462.20">
    <property type="match status" value="1"/>
</dbReference>
<dbReference type="GO" id="GO:0016491">
    <property type="term" value="F:oxidoreductase activity"/>
    <property type="evidence" value="ECO:0007669"/>
    <property type="project" value="UniProtKB-KW"/>
</dbReference>
<dbReference type="Gene3D" id="3.30.465.10">
    <property type="match status" value="1"/>
</dbReference>
<dbReference type="GO" id="GO:0071949">
    <property type="term" value="F:FAD binding"/>
    <property type="evidence" value="ECO:0007669"/>
    <property type="project" value="InterPro"/>
</dbReference>
<dbReference type="Proteomes" id="UP000535437">
    <property type="component" value="Unassembled WGS sequence"/>
</dbReference>
<dbReference type="PANTHER" id="PTHR42973">
    <property type="entry name" value="BINDING OXIDOREDUCTASE, PUTATIVE (AFU_ORTHOLOGUE AFUA_1G17690)-RELATED"/>
    <property type="match status" value="1"/>
</dbReference>
<keyword evidence="3" id="KW-0285">Flavoprotein</keyword>
<comment type="cofactor">
    <cofactor evidence="1">
        <name>FAD</name>
        <dbReference type="ChEBI" id="CHEBI:57692"/>
    </cofactor>
</comment>
<evidence type="ECO:0000313" key="7">
    <source>
        <dbReference type="EMBL" id="NYJ76712.1"/>
    </source>
</evidence>
<dbReference type="PROSITE" id="PS51387">
    <property type="entry name" value="FAD_PCMH"/>
    <property type="match status" value="1"/>
</dbReference>
<proteinExistence type="inferred from homology"/>
<dbReference type="Pfam" id="PF01565">
    <property type="entry name" value="FAD_binding_4"/>
    <property type="match status" value="1"/>
</dbReference>
<protein>
    <submittedName>
        <fullName evidence="7">FAD/FMN-containing dehydrogenase</fullName>
    </submittedName>
</protein>
<dbReference type="Gene3D" id="3.30.43.10">
    <property type="entry name" value="Uridine Diphospho-n-acetylenolpyruvylglucosamine Reductase, domain 2"/>
    <property type="match status" value="1"/>
</dbReference>
<evidence type="ECO:0000256" key="3">
    <source>
        <dbReference type="ARBA" id="ARBA00022630"/>
    </source>
</evidence>
<name>A0A7Z0GIN4_9MICC</name>